<dbReference type="AlphaFoldDB" id="A0A7L4P7P8"/>
<accession>A0A7L4P7P8</accession>
<organism evidence="1 2">
    <name type="scientific">Pyrobaculum arsenaticum</name>
    <dbReference type="NCBI Taxonomy" id="121277"/>
    <lineage>
        <taxon>Archaea</taxon>
        <taxon>Thermoproteota</taxon>
        <taxon>Thermoprotei</taxon>
        <taxon>Thermoproteales</taxon>
        <taxon>Thermoproteaceae</taxon>
        <taxon>Pyrobaculum</taxon>
    </lineage>
</organism>
<reference evidence="1 2" key="1">
    <citation type="journal article" date="2020" name="Nat. Commun.">
        <title>The structures of two archaeal type IV pili illuminate evolutionary relationships.</title>
        <authorList>
            <person name="Wang F."/>
            <person name="Baquero D.P."/>
            <person name="Su Z."/>
            <person name="Beltran L.C."/>
            <person name="Prangishvili D."/>
            <person name="Krupovic M."/>
            <person name="Egelman E.H."/>
        </authorList>
    </citation>
    <scope>NUCLEOTIDE SEQUENCE [LARGE SCALE GENOMIC DNA]</scope>
    <source>
        <strain evidence="1 2">2GA</strain>
    </source>
</reference>
<evidence type="ECO:0000313" key="1">
    <source>
        <dbReference type="EMBL" id="NYR14704.1"/>
    </source>
</evidence>
<gene>
    <name evidence="1" type="ORF">HC235_01725</name>
</gene>
<dbReference type="OMA" id="YEVECED"/>
<name>A0A7L4P7P8_9CREN</name>
<keyword evidence="2" id="KW-1185">Reference proteome</keyword>
<dbReference type="GeneID" id="5054411"/>
<comment type="caution">
    <text evidence="1">The sequence shown here is derived from an EMBL/GenBank/DDBJ whole genome shotgun (WGS) entry which is preliminary data.</text>
</comment>
<protein>
    <submittedName>
        <fullName evidence="1">Uncharacterized protein</fullName>
    </submittedName>
</protein>
<dbReference type="Proteomes" id="UP000554766">
    <property type="component" value="Unassembled WGS sequence"/>
</dbReference>
<proteinExistence type="predicted"/>
<dbReference type="EMBL" id="JAAVJF010000001">
    <property type="protein sequence ID" value="NYR14704.1"/>
    <property type="molecule type" value="Genomic_DNA"/>
</dbReference>
<evidence type="ECO:0000313" key="2">
    <source>
        <dbReference type="Proteomes" id="UP000554766"/>
    </source>
</evidence>
<dbReference type="RefSeq" id="WP_011900259.1">
    <property type="nucleotide sequence ID" value="NZ_JAAVJF010000001.1"/>
</dbReference>
<sequence>MDCAERVHIPVIKERLGCSEPSDLDLGFMKVRPDLICDGVPTEVECAGRVHLGIGQALAYKYAWGTAALVVVAHEVPQSLRQFLEWAMQTLDLRIYIYTGEVVTPLNVRKPPSPPRT</sequence>